<keyword evidence="1" id="KW-0472">Membrane</keyword>
<comment type="caution">
    <text evidence="2">The sequence shown here is derived from an EMBL/GenBank/DDBJ whole genome shotgun (WGS) entry which is preliminary data.</text>
</comment>
<evidence type="ECO:0000256" key="1">
    <source>
        <dbReference type="SAM" id="Phobius"/>
    </source>
</evidence>
<accession>A0A2W7R6V8</accession>
<proteinExistence type="predicted"/>
<dbReference type="Proteomes" id="UP000248882">
    <property type="component" value="Unassembled WGS sequence"/>
</dbReference>
<keyword evidence="1" id="KW-0812">Transmembrane</keyword>
<feature type="transmembrane region" description="Helical" evidence="1">
    <location>
        <begin position="12"/>
        <end position="35"/>
    </location>
</feature>
<protein>
    <submittedName>
        <fullName evidence="2">Uncharacterized protein</fullName>
    </submittedName>
</protein>
<organism evidence="2 3">
    <name type="scientific">Algoriphagus chordae</name>
    <dbReference type="NCBI Taxonomy" id="237019"/>
    <lineage>
        <taxon>Bacteria</taxon>
        <taxon>Pseudomonadati</taxon>
        <taxon>Bacteroidota</taxon>
        <taxon>Cytophagia</taxon>
        <taxon>Cytophagales</taxon>
        <taxon>Cyclobacteriaceae</taxon>
        <taxon>Algoriphagus</taxon>
    </lineage>
</organism>
<gene>
    <name evidence="2" type="ORF">LV85_01429</name>
</gene>
<evidence type="ECO:0000313" key="2">
    <source>
        <dbReference type="EMBL" id="PZX54090.1"/>
    </source>
</evidence>
<dbReference type="AlphaFoldDB" id="A0A2W7R6V8"/>
<evidence type="ECO:0000313" key="3">
    <source>
        <dbReference type="Proteomes" id="UP000248882"/>
    </source>
</evidence>
<name>A0A2W7R6V8_9BACT</name>
<keyword evidence="1" id="KW-1133">Transmembrane helix</keyword>
<reference evidence="2 3" key="1">
    <citation type="submission" date="2018-06" db="EMBL/GenBank/DDBJ databases">
        <title>Genomic Encyclopedia of Archaeal and Bacterial Type Strains, Phase II (KMG-II): from individual species to whole genera.</title>
        <authorList>
            <person name="Goeker M."/>
        </authorList>
    </citation>
    <scope>NUCLEOTIDE SEQUENCE [LARGE SCALE GENOMIC DNA]</scope>
    <source>
        <strain evidence="2 3">DSM 19830</strain>
    </source>
</reference>
<keyword evidence="3" id="KW-1185">Reference proteome</keyword>
<dbReference type="EMBL" id="QKZT01000005">
    <property type="protein sequence ID" value="PZX54090.1"/>
    <property type="molecule type" value="Genomic_DNA"/>
</dbReference>
<sequence>MTLLNVFTSPIAGGAQTFLVIVCILIGLGAGITAIDTRSTFSKKKKADH</sequence>